<protein>
    <submittedName>
        <fullName evidence="4">Molybdate ABC transporter substrate-binding protein</fullName>
    </submittedName>
</protein>
<organism evidence="4 5">
    <name type="scientific">Microbacterium invictum</name>
    <dbReference type="NCBI Taxonomy" id="515415"/>
    <lineage>
        <taxon>Bacteria</taxon>
        <taxon>Bacillati</taxon>
        <taxon>Actinomycetota</taxon>
        <taxon>Actinomycetes</taxon>
        <taxon>Micrococcales</taxon>
        <taxon>Microbacteriaceae</taxon>
        <taxon>Microbacterium</taxon>
    </lineage>
</organism>
<dbReference type="Gene3D" id="3.40.190.10">
    <property type="entry name" value="Periplasmic binding protein-like II"/>
    <property type="match status" value="2"/>
</dbReference>
<proteinExistence type="inferred from homology"/>
<keyword evidence="2" id="KW-0479">Metal-binding</keyword>
<keyword evidence="5" id="KW-1185">Reference proteome</keyword>
<gene>
    <name evidence="4" type="primary">modA</name>
    <name evidence="4" type="ORF">T9R20_05465</name>
</gene>
<dbReference type="RefSeq" id="WP_322411527.1">
    <property type="nucleotide sequence ID" value="NZ_CP139779.1"/>
</dbReference>
<evidence type="ECO:0000256" key="2">
    <source>
        <dbReference type="ARBA" id="ARBA00022723"/>
    </source>
</evidence>
<evidence type="ECO:0000313" key="4">
    <source>
        <dbReference type="EMBL" id="WQB71411.1"/>
    </source>
</evidence>
<dbReference type="PANTHER" id="PTHR30632:SF0">
    <property type="entry name" value="SULFATE-BINDING PROTEIN"/>
    <property type="match status" value="1"/>
</dbReference>
<dbReference type="PANTHER" id="PTHR30632">
    <property type="entry name" value="MOLYBDATE-BINDING PERIPLASMIC PROTEIN"/>
    <property type="match status" value="1"/>
</dbReference>
<sequence length="273" mass="27171">MGAPRSHPPEPGRPVSRVTALVLAASLALITGCAGTSASTGSPSDASGEALTGSLTVYAAASLQGAFDELLTVFAEENPEVTVRPLVTDGSSALATQIIEGAPADVFASADERTMQQTVDAGATSEPVLFAANTLVLITPAANPAGIERLADLTDATVVLCEPDVPCGAASASLLERAGVAVTPASLEQNVTAVLTKVAAGEADAGLVYATDALGRDDVEVIVPEGAVDVVNLYPIAATTAAASDDVARAFIALVTGPEGQRVLADAGFAPPP</sequence>
<evidence type="ECO:0000313" key="5">
    <source>
        <dbReference type="Proteomes" id="UP001324533"/>
    </source>
</evidence>
<dbReference type="Proteomes" id="UP001324533">
    <property type="component" value="Chromosome"/>
</dbReference>
<dbReference type="EMBL" id="CP139779">
    <property type="protein sequence ID" value="WQB71411.1"/>
    <property type="molecule type" value="Genomic_DNA"/>
</dbReference>
<dbReference type="InterPro" id="IPR005950">
    <property type="entry name" value="ModA"/>
</dbReference>
<name>A0ABZ0VCP4_9MICO</name>
<evidence type="ECO:0000256" key="3">
    <source>
        <dbReference type="ARBA" id="ARBA00022729"/>
    </source>
</evidence>
<dbReference type="SUPFAM" id="SSF53850">
    <property type="entry name" value="Periplasmic binding protein-like II"/>
    <property type="match status" value="1"/>
</dbReference>
<dbReference type="InterPro" id="IPR050682">
    <property type="entry name" value="ModA/WtpA"/>
</dbReference>
<dbReference type="NCBIfam" id="TIGR01256">
    <property type="entry name" value="modA"/>
    <property type="match status" value="1"/>
</dbReference>
<dbReference type="PROSITE" id="PS51257">
    <property type="entry name" value="PROKAR_LIPOPROTEIN"/>
    <property type="match status" value="1"/>
</dbReference>
<evidence type="ECO:0000256" key="1">
    <source>
        <dbReference type="ARBA" id="ARBA00009175"/>
    </source>
</evidence>
<dbReference type="PIRSF" id="PIRSF004846">
    <property type="entry name" value="ModA"/>
    <property type="match status" value="1"/>
</dbReference>
<dbReference type="Pfam" id="PF13531">
    <property type="entry name" value="SBP_bac_11"/>
    <property type="match status" value="1"/>
</dbReference>
<reference evidence="4 5" key="1">
    <citation type="submission" date="2023-06" db="EMBL/GenBank/DDBJ databases">
        <title>Rock-solubilizing bacteria, Microbacterium invictum, promotes re-establishment of vegetation in rocky wasteland by accelerating rock bio-weathering and reshaping soil bacterial community.</title>
        <authorList>
            <person name="Liu C."/>
        </authorList>
    </citation>
    <scope>NUCLEOTIDE SEQUENCE [LARGE SCALE GENOMIC DNA]</scope>
    <source>
        <strain evidence="4 5">X-18</strain>
    </source>
</reference>
<comment type="similarity">
    <text evidence="1">Belongs to the bacterial solute-binding protein ModA family.</text>
</comment>
<keyword evidence="3" id="KW-0732">Signal</keyword>
<accession>A0ABZ0VCP4</accession>